<dbReference type="InterPro" id="IPR013083">
    <property type="entry name" value="Znf_RING/FYVE/PHD"/>
</dbReference>
<feature type="compositionally biased region" description="Polar residues" evidence="6">
    <location>
        <begin position="233"/>
        <end position="247"/>
    </location>
</feature>
<sequence length="1346" mass="149850">MDDPSGQQEQQQQQQQPQEQHPENHEKLKQEQQQQQISRIIHPTQSLPPPLRTIRRSFELLSVSYFLNIFAPALSIQNFAISKLEADLDGSQPDSYLPILIPKLLVSLTGDRTTNHSNWESRLRREFFRREPQANPLGAEPAKPKPKIFKRAVGYVYIAEAIPLSTLPTVDDLNSQYAQLTKAKSGTSQQAPVGNQTPIDPSQPQHVSESEQTASVLPATEIEQTASDLPDTQPLNDTPQLSNTQSPAVELPNPNPVDAKSSGLLPSDSHPSDKPPPEDLIHHAEEPKPLNAPSSESSSPAPQNPAGPSTILWSSLSPTIKLKSLFKLCEWHFSTSTDLDRFRRLVDHKAYNSNIVGLDEHSDWRQERCGIDSKGNQYWLSGQGIECRLWVQRREPQPPLKAITLRIPARSKKKEKNAQTKQPKRKHVSQESPTTPSTPATNRSRRCSSGALPDPKRARLTGTRSSQRLRGTQAESSNRSISPRPPTMIVIKKTGAPQNSKAPKQGVNGSRRRSSRRSANDEVWQDVPPGWLDEVVEPTSKQPSTALSSDLSEMSDDDDYVVNARQSNPKKSKPMAMKAKSMPVATDNASVDESLSELSDSPDPSTVLTSESVSEAPSIAAERVDEIPDVNKTEQRTDDVPKCDDKAVRLPTAEHSCPGQEMEVETAEVVTMSVKDDPDQKPSDIPVSNVRLSELDDCKANNAQLDLPKPAQSIIDPIHEPSAQPVTPEPNAPTKELIPKVECGCDVEKVQPCSDDTDPFFPELKGHPLDPDWIEWEVVCADLNDWQNFYLQFENSESHSEKQLVEFINNEILPEVMASHNEEEARKQKEEAMAQRKRSSRLATREAVQATSMEIDTMTRETRMHSDRLEAKRLKELEQQEESKKQKEEDQRLVRLRERERNIAIREAQQASEREAEVKRAERARLRAESKLLGKAVKVAKAGVENSVPSIDSTEQWELNCEICGVSGRNVDDGSEVISCDKCEIWQHVVCHDRADEIMKKPKQDWPTADFMCANCSGIPIPRAVKKLRTHINGRPKPPPRQRASKAKDELNQSAPATPGPSTAKPKITILMSNPSRQGGSTLNEVSPEMNPASTSAPNPPQLQNAPTQYPPSQLTNSNLSGENTSCRPNGNLANQAPPDLTMSRSTCLSSSVPSYRPAATARTTNVPDLTKYYDDLEKLCCILRTNTNLHRTLPVEVMHRLRRYLLDQQEQQERQRRQREQQQLGRLQPTTSSITPAGSSSLNSNLHPSLNGQSTQPINLPPSFSHDLQQNPRPPHLHSARLVHDSQTIDPQLQQLTARPEPLRTNTITTPDAPTTTPTPTPTPTTSAAVSRHDAEPYESEYGHF</sequence>
<dbReference type="VEuPathDB" id="FungiDB:PTTG_02262"/>
<keyword evidence="1" id="KW-0479">Metal-binding</keyword>
<feature type="compositionally biased region" description="Basic and acidic residues" evidence="6">
    <location>
        <begin position="1332"/>
        <end position="1346"/>
    </location>
</feature>
<accession>A0A180GID3</accession>
<dbReference type="SUPFAM" id="SSF57903">
    <property type="entry name" value="FYVE/PHD zinc finger"/>
    <property type="match status" value="1"/>
</dbReference>
<feature type="region of interest" description="Disordered" evidence="6">
    <location>
        <begin position="1030"/>
        <end position="1125"/>
    </location>
</feature>
<feature type="compositionally biased region" description="Low complexity" evidence="6">
    <location>
        <begin position="1306"/>
        <end position="1317"/>
    </location>
</feature>
<feature type="compositionally biased region" description="Basic and acidic residues" evidence="6">
    <location>
        <begin position="1212"/>
        <end position="1221"/>
    </location>
</feature>
<keyword evidence="10" id="KW-1185">Reference proteome</keyword>
<reference evidence="9" key="4">
    <citation type="submission" date="2025-05" db="UniProtKB">
        <authorList>
            <consortium name="EnsemblFungi"/>
        </authorList>
    </citation>
    <scope>IDENTIFICATION</scope>
    <source>
        <strain evidence="9">isolate 1-1 / race 1 (BBBD)</strain>
    </source>
</reference>
<dbReference type="SMART" id="SM00249">
    <property type="entry name" value="PHD"/>
    <property type="match status" value="1"/>
</dbReference>
<feature type="region of interest" description="Disordered" evidence="6">
    <location>
        <begin position="401"/>
        <end position="618"/>
    </location>
</feature>
<dbReference type="PROSITE" id="PS50016">
    <property type="entry name" value="ZF_PHD_2"/>
    <property type="match status" value="1"/>
</dbReference>
<feature type="compositionally biased region" description="Low complexity" evidence="6">
    <location>
        <begin position="289"/>
        <end position="306"/>
    </location>
</feature>
<dbReference type="GO" id="GO:0008270">
    <property type="term" value="F:zinc ion binding"/>
    <property type="evidence" value="ECO:0007669"/>
    <property type="project" value="UniProtKB-KW"/>
</dbReference>
<dbReference type="PANTHER" id="PTHR14296:SF3">
    <property type="entry name" value="DIKAR, ISOFORM F"/>
    <property type="match status" value="1"/>
</dbReference>
<dbReference type="InterPro" id="IPR001965">
    <property type="entry name" value="Znf_PHD"/>
</dbReference>
<evidence type="ECO:0000256" key="6">
    <source>
        <dbReference type="SAM" id="MobiDB-lite"/>
    </source>
</evidence>
<dbReference type="Gene3D" id="3.30.40.10">
    <property type="entry name" value="Zinc/RING finger domain, C3HC4 (zinc finger)"/>
    <property type="match status" value="1"/>
</dbReference>
<keyword evidence="3" id="KW-0862">Zinc</keyword>
<feature type="compositionally biased region" description="Basic and acidic residues" evidence="6">
    <location>
        <begin position="20"/>
        <end position="30"/>
    </location>
</feature>
<evidence type="ECO:0000259" key="7">
    <source>
        <dbReference type="PROSITE" id="PS50016"/>
    </source>
</evidence>
<name>A0A180GID3_PUCT1</name>
<reference evidence="8" key="2">
    <citation type="submission" date="2016-05" db="EMBL/GenBank/DDBJ databases">
        <title>Comparative analysis highlights variable genome content of wheat rusts and divergence of the mating loci.</title>
        <authorList>
            <person name="Cuomo C.A."/>
            <person name="Bakkeren G."/>
            <person name="Szabo L."/>
            <person name="Khalil H."/>
            <person name="Joly D."/>
            <person name="Goldberg J."/>
            <person name="Young S."/>
            <person name="Zeng Q."/>
            <person name="Fellers J."/>
        </authorList>
    </citation>
    <scope>NUCLEOTIDE SEQUENCE [LARGE SCALE GENOMIC DNA]</scope>
    <source>
        <strain evidence="8">1-1 BBBD Race 1</strain>
    </source>
</reference>
<reference evidence="9 10" key="3">
    <citation type="journal article" date="2017" name="G3 (Bethesda)">
        <title>Comparative analysis highlights variable genome content of wheat rusts and divergence of the mating loci.</title>
        <authorList>
            <person name="Cuomo C.A."/>
            <person name="Bakkeren G."/>
            <person name="Khalil H.B."/>
            <person name="Panwar V."/>
            <person name="Joly D."/>
            <person name="Linning R."/>
            <person name="Sakthikumar S."/>
            <person name="Song X."/>
            <person name="Adiconis X."/>
            <person name="Fan L."/>
            <person name="Goldberg J.M."/>
            <person name="Levin J.Z."/>
            <person name="Young S."/>
            <person name="Zeng Q."/>
            <person name="Anikster Y."/>
            <person name="Bruce M."/>
            <person name="Wang M."/>
            <person name="Yin C."/>
            <person name="McCallum B."/>
            <person name="Szabo L.J."/>
            <person name="Hulbert S."/>
            <person name="Chen X."/>
            <person name="Fellers J.P."/>
        </authorList>
    </citation>
    <scope>NUCLEOTIDE SEQUENCE</scope>
    <source>
        <strain evidence="10">Isolate 1-1 / race 1 (BBBD)</strain>
        <strain evidence="9">isolate 1-1 / race 1 (BBBD)</strain>
    </source>
</reference>
<dbReference type="GO" id="GO:0031213">
    <property type="term" value="C:RSF complex"/>
    <property type="evidence" value="ECO:0007669"/>
    <property type="project" value="InterPro"/>
</dbReference>
<feature type="region of interest" description="Disordered" evidence="6">
    <location>
        <begin position="1210"/>
        <end position="1279"/>
    </location>
</feature>
<dbReference type="Pfam" id="PF00628">
    <property type="entry name" value="PHD"/>
    <property type="match status" value="1"/>
</dbReference>
<feature type="compositionally biased region" description="Polar residues" evidence="6">
    <location>
        <begin position="430"/>
        <end position="442"/>
    </location>
</feature>
<feature type="region of interest" description="Disordered" evidence="6">
    <location>
        <begin position="181"/>
        <end position="214"/>
    </location>
</feature>
<dbReference type="InterPro" id="IPR011011">
    <property type="entry name" value="Znf_FYVE_PHD"/>
</dbReference>
<dbReference type="OrthoDB" id="303107at2759"/>
<protein>
    <submittedName>
        <fullName evidence="9">PHD-type domain-containing protein</fullName>
    </submittedName>
</protein>
<feature type="compositionally biased region" description="Basic residues" evidence="6">
    <location>
        <begin position="1030"/>
        <end position="1045"/>
    </location>
</feature>
<proteinExistence type="predicted"/>
<keyword evidence="2 4" id="KW-0863">Zinc-finger</keyword>
<evidence type="ECO:0000313" key="10">
    <source>
        <dbReference type="Proteomes" id="UP000005240"/>
    </source>
</evidence>
<dbReference type="PANTHER" id="PTHR14296">
    <property type="entry name" value="REMODELING AND SPACING FACTOR 1"/>
    <property type="match status" value="1"/>
</dbReference>
<feature type="compositionally biased region" description="Polar residues" evidence="6">
    <location>
        <begin position="1071"/>
        <end position="1085"/>
    </location>
</feature>
<feature type="compositionally biased region" description="Low complexity" evidence="6">
    <location>
        <begin position="7"/>
        <end position="19"/>
    </location>
</feature>
<organism evidence="8">
    <name type="scientific">Puccinia triticina (isolate 1-1 / race 1 (BBBD))</name>
    <name type="common">Brown leaf rust fungus</name>
    <dbReference type="NCBI Taxonomy" id="630390"/>
    <lineage>
        <taxon>Eukaryota</taxon>
        <taxon>Fungi</taxon>
        <taxon>Dikarya</taxon>
        <taxon>Basidiomycota</taxon>
        <taxon>Pucciniomycotina</taxon>
        <taxon>Pucciniomycetes</taxon>
        <taxon>Pucciniales</taxon>
        <taxon>Pucciniaceae</taxon>
        <taxon>Puccinia</taxon>
    </lineage>
</organism>
<dbReference type="Proteomes" id="UP000005240">
    <property type="component" value="Unassembled WGS sequence"/>
</dbReference>
<dbReference type="PROSITE" id="PS01359">
    <property type="entry name" value="ZF_PHD_1"/>
    <property type="match status" value="1"/>
</dbReference>
<feature type="compositionally biased region" description="Polar residues" evidence="6">
    <location>
        <begin position="1092"/>
        <end position="1125"/>
    </location>
</feature>
<dbReference type="EMBL" id="ADAS02000065">
    <property type="protein sequence ID" value="OAV92334.1"/>
    <property type="molecule type" value="Genomic_DNA"/>
</dbReference>
<dbReference type="EnsemblFungi" id="PTTG_02262-t43_1">
    <property type="protein sequence ID" value="PTTG_02262-t43_1-p1"/>
    <property type="gene ID" value="PTTG_02262"/>
</dbReference>
<feature type="domain" description="PHD-type" evidence="7">
    <location>
        <begin position="958"/>
        <end position="1019"/>
    </location>
</feature>
<dbReference type="InterPro" id="IPR019787">
    <property type="entry name" value="Znf_PHD-finger"/>
</dbReference>
<evidence type="ECO:0000256" key="2">
    <source>
        <dbReference type="ARBA" id="ARBA00022771"/>
    </source>
</evidence>
<feature type="compositionally biased region" description="Low complexity" evidence="6">
    <location>
        <begin position="574"/>
        <end position="583"/>
    </location>
</feature>
<feature type="compositionally biased region" description="Basic and acidic residues" evidence="6">
    <location>
        <begin position="270"/>
        <end position="288"/>
    </location>
</feature>
<reference evidence="8" key="1">
    <citation type="submission" date="2009-11" db="EMBL/GenBank/DDBJ databases">
        <authorList>
            <consortium name="The Broad Institute Genome Sequencing Platform"/>
            <person name="Ward D."/>
            <person name="Feldgarden M."/>
            <person name="Earl A."/>
            <person name="Young S.K."/>
            <person name="Zeng Q."/>
            <person name="Koehrsen M."/>
            <person name="Alvarado L."/>
            <person name="Berlin A."/>
            <person name="Bochicchio J."/>
            <person name="Borenstein D."/>
            <person name="Chapman S.B."/>
            <person name="Chen Z."/>
            <person name="Engels R."/>
            <person name="Freedman E."/>
            <person name="Gellesch M."/>
            <person name="Goldberg J."/>
            <person name="Griggs A."/>
            <person name="Gujja S."/>
            <person name="Heilman E."/>
            <person name="Heiman D."/>
            <person name="Hepburn T."/>
            <person name="Howarth C."/>
            <person name="Jen D."/>
            <person name="Larson L."/>
            <person name="Lewis B."/>
            <person name="Mehta T."/>
            <person name="Park D."/>
            <person name="Pearson M."/>
            <person name="Roberts A."/>
            <person name="Saif S."/>
            <person name="Shea T."/>
            <person name="Shenoy N."/>
            <person name="Sisk P."/>
            <person name="Stolte C."/>
            <person name="Sykes S."/>
            <person name="Thomson T."/>
            <person name="Walk T."/>
            <person name="White J."/>
            <person name="Yandava C."/>
            <person name="Izard J."/>
            <person name="Baranova O.V."/>
            <person name="Blanton J.M."/>
            <person name="Tanner A.C."/>
            <person name="Dewhirst F.E."/>
            <person name="Haas B."/>
            <person name="Nusbaum C."/>
            <person name="Birren B."/>
        </authorList>
    </citation>
    <scope>NUCLEOTIDE SEQUENCE [LARGE SCALE GENOMIC DNA]</scope>
    <source>
        <strain evidence="8">1-1 BBBD Race 1</strain>
    </source>
</reference>
<dbReference type="STRING" id="630390.A0A180GID3"/>
<keyword evidence="5" id="KW-0175">Coiled coil</keyword>
<feature type="compositionally biased region" description="Basic and acidic residues" evidence="6">
    <location>
        <begin position="821"/>
        <end position="834"/>
    </location>
</feature>
<feature type="region of interest" description="Disordered" evidence="6">
    <location>
        <begin position="1"/>
        <end position="48"/>
    </location>
</feature>
<feature type="compositionally biased region" description="Polar residues" evidence="6">
    <location>
        <begin position="606"/>
        <end position="615"/>
    </location>
</feature>
<evidence type="ECO:0000256" key="5">
    <source>
        <dbReference type="SAM" id="Coils"/>
    </source>
</evidence>
<evidence type="ECO:0000256" key="1">
    <source>
        <dbReference type="ARBA" id="ARBA00022723"/>
    </source>
</evidence>
<feature type="region of interest" description="Disordered" evidence="6">
    <location>
        <begin position="821"/>
        <end position="848"/>
    </location>
</feature>
<evidence type="ECO:0000313" key="8">
    <source>
        <dbReference type="EMBL" id="OAV92334.1"/>
    </source>
</evidence>
<feature type="compositionally biased region" description="Low complexity" evidence="6">
    <location>
        <begin position="1240"/>
        <end position="1252"/>
    </location>
</feature>
<gene>
    <name evidence="8" type="ORF">PTTG_02262</name>
</gene>
<feature type="region of interest" description="Disordered" evidence="6">
    <location>
        <begin position="228"/>
        <end position="310"/>
    </location>
</feature>
<feature type="region of interest" description="Disordered" evidence="6">
    <location>
        <begin position="1296"/>
        <end position="1346"/>
    </location>
</feature>
<dbReference type="GO" id="GO:0006355">
    <property type="term" value="P:regulation of DNA-templated transcription"/>
    <property type="evidence" value="ECO:0007669"/>
    <property type="project" value="InterPro"/>
</dbReference>
<feature type="coiled-coil region" evidence="5">
    <location>
        <begin position="871"/>
        <end position="931"/>
    </location>
</feature>
<feature type="compositionally biased region" description="Polar residues" evidence="6">
    <location>
        <begin position="462"/>
        <end position="481"/>
    </location>
</feature>
<feature type="compositionally biased region" description="Polar residues" evidence="6">
    <location>
        <begin position="1230"/>
        <end position="1239"/>
    </location>
</feature>
<dbReference type="InterPro" id="IPR028938">
    <property type="entry name" value="Rsf1-like"/>
</dbReference>
<evidence type="ECO:0000313" key="9">
    <source>
        <dbReference type="EnsemblFungi" id="PTTG_02262-t43_1-p1"/>
    </source>
</evidence>
<evidence type="ECO:0000256" key="4">
    <source>
        <dbReference type="PROSITE-ProRule" id="PRU00146"/>
    </source>
</evidence>
<dbReference type="InterPro" id="IPR019786">
    <property type="entry name" value="Zinc_finger_PHD-type_CS"/>
</dbReference>
<feature type="compositionally biased region" description="Low complexity" evidence="6">
    <location>
        <begin position="592"/>
        <end position="605"/>
    </location>
</feature>
<evidence type="ECO:0000256" key="3">
    <source>
        <dbReference type="ARBA" id="ARBA00022833"/>
    </source>
</evidence>